<proteinExistence type="predicted"/>
<organism evidence="2 3">
    <name type="scientific">Allorhodopirellula solitaria</name>
    <dbReference type="NCBI Taxonomy" id="2527987"/>
    <lineage>
        <taxon>Bacteria</taxon>
        <taxon>Pseudomonadati</taxon>
        <taxon>Planctomycetota</taxon>
        <taxon>Planctomycetia</taxon>
        <taxon>Pirellulales</taxon>
        <taxon>Pirellulaceae</taxon>
        <taxon>Allorhodopirellula</taxon>
    </lineage>
</organism>
<dbReference type="GO" id="GO:0016787">
    <property type="term" value="F:hydrolase activity"/>
    <property type="evidence" value="ECO:0007669"/>
    <property type="project" value="UniProtKB-KW"/>
</dbReference>
<evidence type="ECO:0000313" key="2">
    <source>
        <dbReference type="EMBL" id="TWT51897.1"/>
    </source>
</evidence>
<comment type="caution">
    <text evidence="2">The sequence shown here is derived from an EMBL/GenBank/DDBJ whole genome shotgun (WGS) entry which is preliminary data.</text>
</comment>
<dbReference type="Pfam" id="PF12697">
    <property type="entry name" value="Abhydrolase_6"/>
    <property type="match status" value="1"/>
</dbReference>
<dbReference type="SUPFAM" id="SSF53474">
    <property type="entry name" value="alpha/beta-Hydrolases"/>
    <property type="match status" value="1"/>
</dbReference>
<dbReference type="EMBL" id="SJPK01000037">
    <property type="protein sequence ID" value="TWT51897.1"/>
    <property type="molecule type" value="Genomic_DNA"/>
</dbReference>
<accession>A0A5C5WMP9</accession>
<keyword evidence="2" id="KW-0378">Hydrolase</keyword>
<dbReference type="AlphaFoldDB" id="A0A5C5WMP9"/>
<name>A0A5C5WMP9_9BACT</name>
<reference evidence="2 3" key="1">
    <citation type="submission" date="2019-02" db="EMBL/GenBank/DDBJ databases">
        <title>Deep-cultivation of Planctomycetes and their phenomic and genomic characterization uncovers novel biology.</title>
        <authorList>
            <person name="Wiegand S."/>
            <person name="Jogler M."/>
            <person name="Boedeker C."/>
            <person name="Pinto D."/>
            <person name="Vollmers J."/>
            <person name="Rivas-Marin E."/>
            <person name="Kohn T."/>
            <person name="Peeters S.H."/>
            <person name="Heuer A."/>
            <person name="Rast P."/>
            <person name="Oberbeckmann S."/>
            <person name="Bunk B."/>
            <person name="Jeske O."/>
            <person name="Meyerdierks A."/>
            <person name="Storesund J.E."/>
            <person name="Kallscheuer N."/>
            <person name="Luecker S."/>
            <person name="Lage O.M."/>
            <person name="Pohl T."/>
            <person name="Merkel B.J."/>
            <person name="Hornburger P."/>
            <person name="Mueller R.-W."/>
            <person name="Bruemmer F."/>
            <person name="Labrenz M."/>
            <person name="Spormann A.M."/>
            <person name="Op Den Camp H."/>
            <person name="Overmann J."/>
            <person name="Amann R."/>
            <person name="Jetten M.S.M."/>
            <person name="Mascher T."/>
            <person name="Medema M.H."/>
            <person name="Devos D.P."/>
            <person name="Kaster A.-K."/>
            <person name="Ovreas L."/>
            <person name="Rohde M."/>
            <person name="Galperin M.Y."/>
            <person name="Jogler C."/>
        </authorList>
    </citation>
    <scope>NUCLEOTIDE SEQUENCE [LARGE SCALE GENOMIC DNA]</scope>
    <source>
        <strain evidence="2 3">CA85</strain>
    </source>
</reference>
<sequence length="751" mass="84292">MDYPAPPPRPTAPVREREALTDGIAVWPAPLARVRTNWGVAVVAALLLACGSTGCATARYLQDRPTRANALEGTLQLLARQGPEISERTQHTLSRYGLSDTYHSNSDVCIAKLRTLHRQNLDPELTYAVAELAYVEGKIAEREGQTSTAMNHYGIALTTSYRYLFGTQLSDIRNEYDPQFRAVCDLYNESLEDLLRILCSENQMQPGRTYTIQTADRKFVIRTEMRGGWKPDEFDRYEFVSDFDIKTLRNRHTTFGLGVPLIAVRKPRGDEDSRENYYPEGLSYAVTALLRCSTEMDSVGGYAASGAPGAGPNSNIRLSSHQIPQSPPGIENAHETPVCVLEFFDPLRANQIKLGGDWVPLETDLTTPLAYFLDSPEYRKRDRATEGLLDPDDAQQKRGLYMLEPYDPNRIPVLMVHGLWSSPLTWMDMFNDLRSFPEIRERYQFWFYLYPSGQPFWNSATQLRSDLFAMRQTFDTAGQDRALDNMILVGHSMGGLVSRMQTIDSGDDFWNIVSSQPKEKLRGPPEDVNKLVSALEFRPNRSISRVITIGTPHRGSDLANSATRWLAGKLIQLPKMAISTSTRLIRANPNFFRDTRLITDANAVDSLAPDSPIFPVMLRARTSPDIRYHNIIGVLQDPPLLAGKKYKGDGVVEYASAKMEDVQSELVVDATHTSIHMTGKSIFEVRRILLKHLDEVDSDDRLAWDAPTRTPLIADGAVGLISDPRFRYDMPTHTPPVYQVGGASLDEAARR</sequence>
<dbReference type="Gene3D" id="3.40.50.1820">
    <property type="entry name" value="alpha/beta hydrolase"/>
    <property type="match status" value="1"/>
</dbReference>
<evidence type="ECO:0000259" key="1">
    <source>
        <dbReference type="Pfam" id="PF12697"/>
    </source>
</evidence>
<protein>
    <submittedName>
        <fullName evidence="2">Alpha/beta hydrolase family protein</fullName>
    </submittedName>
</protein>
<dbReference type="InterPro" id="IPR029058">
    <property type="entry name" value="AB_hydrolase_fold"/>
</dbReference>
<gene>
    <name evidence="2" type="ORF">CA85_51600</name>
</gene>
<feature type="domain" description="AB hydrolase-1" evidence="1">
    <location>
        <begin position="413"/>
        <end position="676"/>
    </location>
</feature>
<dbReference type="Proteomes" id="UP000318053">
    <property type="component" value="Unassembled WGS sequence"/>
</dbReference>
<keyword evidence="3" id="KW-1185">Reference proteome</keyword>
<evidence type="ECO:0000313" key="3">
    <source>
        <dbReference type="Proteomes" id="UP000318053"/>
    </source>
</evidence>
<dbReference type="InterPro" id="IPR000073">
    <property type="entry name" value="AB_hydrolase_1"/>
</dbReference>